<feature type="transmembrane region" description="Helical" evidence="7">
    <location>
        <begin position="57"/>
        <end position="78"/>
    </location>
</feature>
<dbReference type="RefSeq" id="WP_105240046.1">
    <property type="nucleotide sequence ID" value="NZ_CP023270.1"/>
</dbReference>
<dbReference type="Gene3D" id="1.10.3720.10">
    <property type="entry name" value="MetI-like"/>
    <property type="match status" value="1"/>
</dbReference>
<keyword evidence="6 7" id="KW-0472">Membrane</keyword>
<dbReference type="GO" id="GO:0055085">
    <property type="term" value="P:transmembrane transport"/>
    <property type="evidence" value="ECO:0007669"/>
    <property type="project" value="InterPro"/>
</dbReference>
<organism evidence="9 10">
    <name type="scientific">Achromobacter spanius</name>
    <dbReference type="NCBI Taxonomy" id="217203"/>
    <lineage>
        <taxon>Bacteria</taxon>
        <taxon>Pseudomonadati</taxon>
        <taxon>Pseudomonadota</taxon>
        <taxon>Betaproteobacteria</taxon>
        <taxon>Burkholderiales</taxon>
        <taxon>Alcaligenaceae</taxon>
        <taxon>Achromobacter</taxon>
    </lineage>
</organism>
<dbReference type="PANTHER" id="PTHR30151">
    <property type="entry name" value="ALKANE SULFONATE ABC TRANSPORTER-RELATED, MEMBRANE SUBUNIT"/>
    <property type="match status" value="1"/>
</dbReference>
<evidence type="ECO:0000256" key="5">
    <source>
        <dbReference type="ARBA" id="ARBA00022989"/>
    </source>
</evidence>
<keyword evidence="5 7" id="KW-1133">Transmembrane helix</keyword>
<reference evidence="9 10" key="1">
    <citation type="submission" date="2017-09" db="EMBL/GenBank/DDBJ databases">
        <title>Genomic, metabolic, and phenotypic characteristics of bacterial isolates from the natural microbiome of the model nematode Caenorhabditis elegans.</title>
        <authorList>
            <person name="Zimmermann J."/>
            <person name="Obeng N."/>
            <person name="Yang W."/>
            <person name="Obeng O."/>
            <person name="Kissoyan K."/>
            <person name="Pees B."/>
            <person name="Dirksen P."/>
            <person name="Hoppner M."/>
            <person name="Franke A."/>
            <person name="Rosenstiel P."/>
            <person name="Leippe M."/>
            <person name="Dierking K."/>
            <person name="Kaleta C."/>
            <person name="Schulenburg H."/>
        </authorList>
    </citation>
    <scope>NUCLEOTIDE SEQUENCE [LARGE SCALE GENOMIC DNA]</scope>
    <source>
        <strain evidence="9 10">MYb73</strain>
    </source>
</reference>
<keyword evidence="3" id="KW-1003">Cell membrane</keyword>
<dbReference type="GO" id="GO:0005886">
    <property type="term" value="C:plasma membrane"/>
    <property type="evidence" value="ECO:0007669"/>
    <property type="project" value="UniProtKB-SubCell"/>
</dbReference>
<feature type="transmembrane region" description="Helical" evidence="7">
    <location>
        <begin position="215"/>
        <end position="245"/>
    </location>
</feature>
<dbReference type="OrthoDB" id="8138334at2"/>
<accession>A0A2S0IBC4</accession>
<dbReference type="InterPro" id="IPR000515">
    <property type="entry name" value="MetI-like"/>
</dbReference>
<evidence type="ECO:0000313" key="9">
    <source>
        <dbReference type="EMBL" id="AVJ29333.1"/>
    </source>
</evidence>
<dbReference type="Pfam" id="PF00528">
    <property type="entry name" value="BPD_transp_1"/>
    <property type="match status" value="1"/>
</dbReference>
<evidence type="ECO:0000256" key="4">
    <source>
        <dbReference type="ARBA" id="ARBA00022692"/>
    </source>
</evidence>
<feature type="transmembrane region" description="Helical" evidence="7">
    <location>
        <begin position="117"/>
        <end position="139"/>
    </location>
</feature>
<evidence type="ECO:0000313" key="10">
    <source>
        <dbReference type="Proteomes" id="UP000239477"/>
    </source>
</evidence>
<dbReference type="CDD" id="cd06261">
    <property type="entry name" value="TM_PBP2"/>
    <property type="match status" value="1"/>
</dbReference>
<comment type="similarity">
    <text evidence="7">Belongs to the binding-protein-dependent transport system permease family.</text>
</comment>
<dbReference type="PANTHER" id="PTHR30151:SF0">
    <property type="entry name" value="ABC TRANSPORTER PERMEASE PROTEIN MJ0413-RELATED"/>
    <property type="match status" value="1"/>
</dbReference>
<evidence type="ECO:0000256" key="2">
    <source>
        <dbReference type="ARBA" id="ARBA00022448"/>
    </source>
</evidence>
<sequence>MSSLTLRRESVAEITADVPVRGDHTASGDAPPARAELADRFQQAHARSKRARRRRRLLLNLAGIALFLLGWEAIPHVFSWMKPALFPPPSRVLQAALPLIESGELAGHITASLTRAAAGFAIALVLGITAGILTARIAFLHHLSEPVLHGFRSVPSLAVVPLAVLWFGIGELPKIALIAWGAFFPIWITTFIGVRDTNIVYLRSAAALGAGRLRTLFLVILPAALPFILAGVRQAIAVSLIVLVAAELSGSTRGIAYMMSLGHQLFQVEIMFIGLVLLGTFGFLADRLFVWAARRLFPWYQSAS</sequence>
<evidence type="ECO:0000256" key="7">
    <source>
        <dbReference type="RuleBase" id="RU363032"/>
    </source>
</evidence>
<dbReference type="EMBL" id="CP023270">
    <property type="protein sequence ID" value="AVJ29333.1"/>
    <property type="molecule type" value="Genomic_DNA"/>
</dbReference>
<protein>
    <submittedName>
        <fullName evidence="9">ABC transporter permease</fullName>
    </submittedName>
</protein>
<dbReference type="AlphaFoldDB" id="A0A2S0IBC4"/>
<name>A0A2S0IBC4_9BURK</name>
<feature type="transmembrane region" description="Helical" evidence="7">
    <location>
        <begin position="265"/>
        <end position="285"/>
    </location>
</feature>
<keyword evidence="10" id="KW-1185">Reference proteome</keyword>
<feature type="domain" description="ABC transmembrane type-1" evidence="8">
    <location>
        <begin position="109"/>
        <end position="289"/>
    </location>
</feature>
<evidence type="ECO:0000256" key="6">
    <source>
        <dbReference type="ARBA" id="ARBA00023136"/>
    </source>
</evidence>
<comment type="subcellular location">
    <subcellularLocation>
        <location evidence="1 7">Cell membrane</location>
        <topology evidence="1 7">Multi-pass membrane protein</topology>
    </subcellularLocation>
</comment>
<keyword evidence="2 7" id="KW-0813">Transport</keyword>
<dbReference type="PROSITE" id="PS50928">
    <property type="entry name" value="ABC_TM1"/>
    <property type="match status" value="1"/>
</dbReference>
<dbReference type="SUPFAM" id="SSF161098">
    <property type="entry name" value="MetI-like"/>
    <property type="match status" value="1"/>
</dbReference>
<proteinExistence type="inferred from homology"/>
<dbReference type="Proteomes" id="UP000239477">
    <property type="component" value="Chromosome"/>
</dbReference>
<feature type="transmembrane region" description="Helical" evidence="7">
    <location>
        <begin position="175"/>
        <end position="194"/>
    </location>
</feature>
<feature type="transmembrane region" description="Helical" evidence="7">
    <location>
        <begin position="151"/>
        <end position="169"/>
    </location>
</feature>
<keyword evidence="4 7" id="KW-0812">Transmembrane</keyword>
<evidence type="ECO:0000256" key="1">
    <source>
        <dbReference type="ARBA" id="ARBA00004651"/>
    </source>
</evidence>
<gene>
    <name evidence="9" type="ORF">CLM73_20705</name>
</gene>
<dbReference type="InterPro" id="IPR035906">
    <property type="entry name" value="MetI-like_sf"/>
</dbReference>
<evidence type="ECO:0000256" key="3">
    <source>
        <dbReference type="ARBA" id="ARBA00022475"/>
    </source>
</evidence>
<evidence type="ECO:0000259" key="8">
    <source>
        <dbReference type="PROSITE" id="PS50928"/>
    </source>
</evidence>